<organism evidence="2 3">
    <name type="scientific">Suillus subaureus</name>
    <dbReference type="NCBI Taxonomy" id="48587"/>
    <lineage>
        <taxon>Eukaryota</taxon>
        <taxon>Fungi</taxon>
        <taxon>Dikarya</taxon>
        <taxon>Basidiomycota</taxon>
        <taxon>Agaricomycotina</taxon>
        <taxon>Agaricomycetes</taxon>
        <taxon>Agaricomycetidae</taxon>
        <taxon>Boletales</taxon>
        <taxon>Suillineae</taxon>
        <taxon>Suillaceae</taxon>
        <taxon>Suillus</taxon>
    </lineage>
</organism>
<protein>
    <submittedName>
        <fullName evidence="2">Uncharacterized protein</fullName>
    </submittedName>
</protein>
<evidence type="ECO:0000256" key="1">
    <source>
        <dbReference type="SAM" id="MobiDB-lite"/>
    </source>
</evidence>
<dbReference type="Proteomes" id="UP000807769">
    <property type="component" value="Unassembled WGS sequence"/>
</dbReference>
<proteinExistence type="predicted"/>
<feature type="region of interest" description="Disordered" evidence="1">
    <location>
        <begin position="87"/>
        <end position="106"/>
    </location>
</feature>
<accession>A0A9P7EPU7</accession>
<dbReference type="AlphaFoldDB" id="A0A9P7EPU7"/>
<comment type="caution">
    <text evidence="2">The sequence shown here is derived from an EMBL/GenBank/DDBJ whole genome shotgun (WGS) entry which is preliminary data.</text>
</comment>
<feature type="compositionally biased region" description="Polar residues" evidence="1">
    <location>
        <begin position="88"/>
        <end position="105"/>
    </location>
</feature>
<evidence type="ECO:0000313" key="2">
    <source>
        <dbReference type="EMBL" id="KAG1827297.1"/>
    </source>
</evidence>
<evidence type="ECO:0000313" key="3">
    <source>
        <dbReference type="Proteomes" id="UP000807769"/>
    </source>
</evidence>
<feature type="region of interest" description="Disordered" evidence="1">
    <location>
        <begin position="1"/>
        <end position="21"/>
    </location>
</feature>
<sequence>MSHFQLEVTSQNIRDEKKPAPMNVISGLPVIVGSDSEHDGSDQLLSDMDSSAVNKLDNELTSSLMELDLTNVEVKDSDPKGKMKVRSLKSTNHMKSVLSPNQSLSDMKLGKPKFSIPLVNPACSIQ</sequence>
<dbReference type="OrthoDB" id="2681566at2759"/>
<dbReference type="GeneID" id="64626237"/>
<gene>
    <name evidence="2" type="ORF">BJ212DRAFT_1294606</name>
</gene>
<reference evidence="2" key="1">
    <citation type="journal article" date="2020" name="New Phytol.">
        <title>Comparative genomics reveals dynamic genome evolution in host specialist ectomycorrhizal fungi.</title>
        <authorList>
            <person name="Lofgren L.A."/>
            <person name="Nguyen N.H."/>
            <person name="Vilgalys R."/>
            <person name="Ruytinx J."/>
            <person name="Liao H.L."/>
            <person name="Branco S."/>
            <person name="Kuo A."/>
            <person name="LaButti K."/>
            <person name="Lipzen A."/>
            <person name="Andreopoulos W."/>
            <person name="Pangilinan J."/>
            <person name="Riley R."/>
            <person name="Hundley H."/>
            <person name="Na H."/>
            <person name="Barry K."/>
            <person name="Grigoriev I.V."/>
            <person name="Stajich J.E."/>
            <person name="Kennedy P.G."/>
        </authorList>
    </citation>
    <scope>NUCLEOTIDE SEQUENCE</scope>
    <source>
        <strain evidence="2">MN1</strain>
    </source>
</reference>
<name>A0A9P7EPU7_9AGAM</name>
<dbReference type="RefSeq" id="XP_041200144.1">
    <property type="nucleotide sequence ID" value="XM_041332220.1"/>
</dbReference>
<dbReference type="EMBL" id="JABBWG010000001">
    <property type="protein sequence ID" value="KAG1827297.1"/>
    <property type="molecule type" value="Genomic_DNA"/>
</dbReference>
<keyword evidence="3" id="KW-1185">Reference proteome</keyword>